<name>A0A6G1LX17_ORBOL</name>
<dbReference type="EMBL" id="WIPF01000006">
    <property type="protein sequence ID" value="KAF3230879.1"/>
    <property type="molecule type" value="Genomic_DNA"/>
</dbReference>
<reference evidence="4 5" key="1">
    <citation type="submission" date="2019-06" db="EMBL/GenBank/DDBJ databases">
        <authorList>
            <person name="Palmer J.M."/>
        </authorList>
    </citation>
    <scope>NUCLEOTIDE SEQUENCE [LARGE SCALE GENOMIC DNA]</scope>
    <source>
        <strain evidence="2 4">TWF106</strain>
        <strain evidence="3 5">TWF191</strain>
        <strain evidence="1">TWF679</strain>
    </source>
</reference>
<dbReference type="Proteomes" id="UP000483672">
    <property type="component" value="Unassembled WGS sequence"/>
</dbReference>
<dbReference type="EMBL" id="WIWS01000003">
    <property type="protein sequence ID" value="KAF3228802.1"/>
    <property type="molecule type" value="Genomic_DNA"/>
</dbReference>
<evidence type="ECO:0000313" key="4">
    <source>
        <dbReference type="Proteomes" id="UP000472727"/>
    </source>
</evidence>
<protein>
    <recommendedName>
        <fullName evidence="6">F-box domain-containing protein</fullName>
    </recommendedName>
</protein>
<dbReference type="OrthoDB" id="5287322at2759"/>
<sequence>MSISRIVRLRYRQDPKPTLSGLPINPSGQGPVQQVLNTAELLSNILEKVGLPTKLTSKDSVSAFISLSKCLRVCKKWNATILGFREVRQKLYRDDKILDANSDEKAMEEKKKKKTTMTVVVCEPFVREVMRWANLKECKHMGPAEFLRRVRFPVNIYFTQPPVREVSFTFSMIYGRRINWVCGLFGGNPGEHVKWDKKTETLRYFCESGVRVGGIAEVLQVMEEYLIRGTMLGVAIGAIGCGEESEGLPVWIDYDGEGMDGIRESTGGMPEVILDMLKLGRRQRRFLMA</sequence>
<evidence type="ECO:0000313" key="2">
    <source>
        <dbReference type="EMBL" id="KAF3228802.1"/>
    </source>
</evidence>
<dbReference type="Proteomes" id="UP000614610">
    <property type="component" value="Unassembled WGS sequence"/>
</dbReference>
<dbReference type="Proteomes" id="UP000472727">
    <property type="component" value="Unassembled WGS sequence"/>
</dbReference>
<accession>A0A6G1LX17</accession>
<dbReference type="AlphaFoldDB" id="A0A6G1LX17"/>
<gene>
    <name evidence="2" type="ORF">TWF106_006322</name>
    <name evidence="3" type="ORF">TWF191_008720</name>
    <name evidence="1" type="ORF">TWF679_000170</name>
</gene>
<evidence type="ECO:0000313" key="3">
    <source>
        <dbReference type="EMBL" id="KAF3230879.1"/>
    </source>
</evidence>
<evidence type="ECO:0000313" key="5">
    <source>
        <dbReference type="Proteomes" id="UP000483672"/>
    </source>
</evidence>
<evidence type="ECO:0000313" key="1">
    <source>
        <dbReference type="EMBL" id="KAF3223732.1"/>
    </source>
</evidence>
<organism evidence="2 4">
    <name type="scientific">Orbilia oligospora</name>
    <name type="common">Nematode-trapping fungus</name>
    <name type="synonym">Arthrobotrys oligospora</name>
    <dbReference type="NCBI Taxonomy" id="2813651"/>
    <lineage>
        <taxon>Eukaryota</taxon>
        <taxon>Fungi</taxon>
        <taxon>Dikarya</taxon>
        <taxon>Ascomycota</taxon>
        <taxon>Pezizomycotina</taxon>
        <taxon>Orbiliomycetes</taxon>
        <taxon>Orbiliales</taxon>
        <taxon>Orbiliaceae</taxon>
        <taxon>Orbilia</taxon>
    </lineage>
</organism>
<evidence type="ECO:0008006" key="6">
    <source>
        <dbReference type="Google" id="ProtNLM"/>
    </source>
</evidence>
<comment type="caution">
    <text evidence="2">The sequence shown here is derived from an EMBL/GenBank/DDBJ whole genome shotgun (WGS) entry which is preliminary data.</text>
</comment>
<dbReference type="EMBL" id="WIWT01000001">
    <property type="protein sequence ID" value="KAF3223732.1"/>
    <property type="molecule type" value="Genomic_DNA"/>
</dbReference>
<proteinExistence type="predicted"/>